<dbReference type="InterPro" id="IPR059052">
    <property type="entry name" value="HH_YbhG-like"/>
</dbReference>
<organism evidence="4 5">
    <name type="scientific">Sphingomonas pseudosanguinis</name>
    <dbReference type="NCBI Taxonomy" id="413712"/>
    <lineage>
        <taxon>Bacteria</taxon>
        <taxon>Pseudomonadati</taxon>
        <taxon>Pseudomonadota</taxon>
        <taxon>Alphaproteobacteria</taxon>
        <taxon>Sphingomonadales</taxon>
        <taxon>Sphingomonadaceae</taxon>
        <taxon>Sphingomonas</taxon>
    </lineage>
</organism>
<evidence type="ECO:0000259" key="3">
    <source>
        <dbReference type="Pfam" id="PF25881"/>
    </source>
</evidence>
<dbReference type="Pfam" id="PF25881">
    <property type="entry name" value="HH_YBHG"/>
    <property type="match status" value="1"/>
</dbReference>
<reference evidence="4 5" key="1">
    <citation type="submission" date="2020-08" db="EMBL/GenBank/DDBJ databases">
        <title>Genomic Encyclopedia of Type Strains, Phase IV (KMG-IV): sequencing the most valuable type-strain genomes for metagenomic binning, comparative biology and taxonomic classification.</title>
        <authorList>
            <person name="Goeker M."/>
        </authorList>
    </citation>
    <scope>NUCLEOTIDE SEQUENCE [LARGE SCALE GENOMIC DNA]</scope>
    <source>
        <strain evidence="4 5">DSM 19512</strain>
    </source>
</reference>
<dbReference type="EMBL" id="JACIDH010000004">
    <property type="protein sequence ID" value="MBB3879075.1"/>
    <property type="molecule type" value="Genomic_DNA"/>
</dbReference>
<dbReference type="Gene3D" id="2.40.50.100">
    <property type="match status" value="2"/>
</dbReference>
<feature type="transmembrane region" description="Helical" evidence="2">
    <location>
        <begin position="27"/>
        <end position="47"/>
    </location>
</feature>
<protein>
    <submittedName>
        <fullName evidence="4">HlyD family secretion protein</fullName>
    </submittedName>
</protein>
<proteinExistence type="predicted"/>
<evidence type="ECO:0000256" key="2">
    <source>
        <dbReference type="SAM" id="Phobius"/>
    </source>
</evidence>
<dbReference type="AlphaFoldDB" id="A0A7W6F380"/>
<feature type="domain" description="YbhG-like alpha-helical hairpin" evidence="3">
    <location>
        <begin position="105"/>
        <end position="219"/>
    </location>
</feature>
<feature type="compositionally biased region" description="Pro residues" evidence="1">
    <location>
        <begin position="10"/>
        <end position="20"/>
    </location>
</feature>
<sequence length="346" mass="37205">MSEIETPADTPSPPPEPSPTPSRRARVLLWGGLVLVAVLIGIGLWLASRPAPEPLQGEVEAEEINIATKTLARVDHLHVDEGDRIRRGQVLATLSAPEVANGRQQAQAALDSARALQSIAVEGARGEDVASVRATWLAAQATADLAATSSRRADRLFAEGVIAAQRRDEAHAARDSSARAAQAAKAQYDKVVAGVRPQNRAIADAQVRAATAATATADALLRETKLVSPIDGEVSRRLLRDGEIVSPILPAFQVIDIDHPWVTLNVREDDYRGMAMGRELIGHVPALDRDVRFRVAHVAAQGSFATWRATRQSRGYDVRAFAVKLKPVTPVAGLRPGMSVLFDWPQ</sequence>
<keyword evidence="5" id="KW-1185">Reference proteome</keyword>
<dbReference type="Gene3D" id="1.10.287.470">
    <property type="entry name" value="Helix hairpin bin"/>
    <property type="match status" value="2"/>
</dbReference>
<gene>
    <name evidence="4" type="ORF">GGR48_001498</name>
</gene>
<keyword evidence="2" id="KW-0812">Transmembrane</keyword>
<evidence type="ECO:0000256" key="1">
    <source>
        <dbReference type="SAM" id="MobiDB-lite"/>
    </source>
</evidence>
<keyword evidence="2" id="KW-0472">Membrane</keyword>
<keyword evidence="2" id="KW-1133">Transmembrane helix</keyword>
<evidence type="ECO:0000313" key="4">
    <source>
        <dbReference type="EMBL" id="MBB3879075.1"/>
    </source>
</evidence>
<name>A0A7W6F380_9SPHN</name>
<dbReference type="RefSeq" id="WP_183951273.1">
    <property type="nucleotide sequence ID" value="NZ_JACIDH010000004.1"/>
</dbReference>
<comment type="caution">
    <text evidence="4">The sequence shown here is derived from an EMBL/GenBank/DDBJ whole genome shotgun (WGS) entry which is preliminary data.</text>
</comment>
<evidence type="ECO:0000313" key="5">
    <source>
        <dbReference type="Proteomes" id="UP000538670"/>
    </source>
</evidence>
<dbReference type="PANTHER" id="PTHR30438">
    <property type="entry name" value="36 KDA ANTIGEN-RELATED"/>
    <property type="match status" value="1"/>
</dbReference>
<feature type="region of interest" description="Disordered" evidence="1">
    <location>
        <begin position="1"/>
        <end position="23"/>
    </location>
</feature>
<accession>A0A7W6F380</accession>
<dbReference type="Gene3D" id="2.40.30.170">
    <property type="match status" value="1"/>
</dbReference>
<dbReference type="SUPFAM" id="SSF111369">
    <property type="entry name" value="HlyD-like secretion proteins"/>
    <property type="match status" value="1"/>
</dbReference>
<dbReference type="Proteomes" id="UP000538670">
    <property type="component" value="Unassembled WGS sequence"/>
</dbReference>